<evidence type="ECO:0000313" key="2">
    <source>
        <dbReference type="Proteomes" id="UP001169242"/>
    </source>
</evidence>
<gene>
    <name evidence="1" type="ORF">PBV87_00975</name>
</gene>
<dbReference type="Proteomes" id="UP001169242">
    <property type="component" value="Unassembled WGS sequence"/>
</dbReference>
<sequence length="69" mass="8028">MRSKVLDGGMFNTTYVVEYGLVHKKAVLRLNTVNPDLLMGFEENLMKAEVHVYREQATQSLNKYYRMVS</sequence>
<proteinExistence type="predicted"/>
<comment type="caution">
    <text evidence="1">The sequence shown here is derived from an EMBL/GenBank/DDBJ whole genome shotgun (WGS) entry which is preliminary data.</text>
</comment>
<reference evidence="1" key="1">
    <citation type="journal article" date="2023" name="Int. J. Syst. Evol. Microbiol.">
        <title>&lt;i&gt;Holtiella tumoricola&lt;/i&gt; gen. nov. sp. nov., isolated from a human clinical sample.</title>
        <authorList>
            <person name="Allen-Vercoe E."/>
            <person name="Daigneault M.C."/>
            <person name="Vancuren S.J."/>
            <person name="Cochrane K."/>
            <person name="O'Neal L.L."/>
            <person name="Sankaranarayanan K."/>
            <person name="Lawson P.A."/>
        </authorList>
    </citation>
    <scope>NUCLEOTIDE SEQUENCE</scope>
    <source>
        <strain evidence="1">CC70A</strain>
    </source>
</reference>
<dbReference type="EMBL" id="JAQIFT010000007">
    <property type="protein sequence ID" value="MDA3730086.1"/>
    <property type="molecule type" value="Genomic_DNA"/>
</dbReference>
<evidence type="ECO:0000313" key="1">
    <source>
        <dbReference type="EMBL" id="MDA3730086.1"/>
    </source>
</evidence>
<dbReference type="RefSeq" id="WP_271010824.1">
    <property type="nucleotide sequence ID" value="NZ_JAQIFT010000007.1"/>
</dbReference>
<accession>A0AA42DJE9</accession>
<keyword evidence="2" id="KW-1185">Reference proteome</keyword>
<dbReference type="AlphaFoldDB" id="A0AA42DJE9"/>
<organism evidence="1 2">
    <name type="scientific">Holtiella tumoricola</name>
    <dbReference type="NCBI Taxonomy" id="3018743"/>
    <lineage>
        <taxon>Bacteria</taxon>
        <taxon>Bacillati</taxon>
        <taxon>Bacillota</taxon>
        <taxon>Clostridia</taxon>
        <taxon>Lachnospirales</taxon>
        <taxon>Cellulosilyticaceae</taxon>
        <taxon>Holtiella</taxon>
    </lineage>
</organism>
<protein>
    <submittedName>
        <fullName evidence="1">Uncharacterized protein</fullName>
    </submittedName>
</protein>
<name>A0AA42DJE9_9FIRM</name>